<feature type="chain" id="PRO_5032884343" evidence="2">
    <location>
        <begin position="35"/>
        <end position="749"/>
    </location>
</feature>
<dbReference type="OrthoDB" id="532473at2759"/>
<evidence type="ECO:0000313" key="4">
    <source>
        <dbReference type="Proteomes" id="UP000613740"/>
    </source>
</evidence>
<accession>A0A836BB52</accession>
<proteinExistence type="predicted"/>
<evidence type="ECO:0000256" key="1">
    <source>
        <dbReference type="SAM" id="MobiDB-lite"/>
    </source>
</evidence>
<organism evidence="3 4">
    <name type="scientific">Chlamydomonas schloesseri</name>
    <dbReference type="NCBI Taxonomy" id="2026947"/>
    <lineage>
        <taxon>Eukaryota</taxon>
        <taxon>Viridiplantae</taxon>
        <taxon>Chlorophyta</taxon>
        <taxon>core chlorophytes</taxon>
        <taxon>Chlorophyceae</taxon>
        <taxon>CS clade</taxon>
        <taxon>Chlamydomonadales</taxon>
        <taxon>Chlamydomonadaceae</taxon>
        <taxon>Chlamydomonas</taxon>
    </lineage>
</organism>
<gene>
    <name evidence="3" type="ORF">HYH02_002841</name>
</gene>
<dbReference type="AlphaFoldDB" id="A0A836BB52"/>
<sequence>MKECLRMPRLRGAAVAAPLLLLLGALSALQLCAAVEANAQPPVVVYSDPNPNNNNDVARKAALVTSVLNVGASLGAQVVSGRPVPLSLDARTHVMMTNTLSAMSDLNRRALVNLVDRAGAMLVLAVNQIGDQDYNALLAPFLGGASPACSWETQSRAANQMFDLPGMPLSLFAASRGANILAFRCAAGTPWYQTSDGAAPVIMFYTPNGGWVKLLGFDWGTATRVADWETVLLYVPPGPPSVPNPPPPPPGLPPPPSPPPMPPSPLPPSPPSPPEMPPLPPSPPPDPSPDARAIVLTDATLPFDTLRKTQLLLTVLQLVGQGNVLDRPNPGIAPVHVTYDNTLSQLSDSAKAFLNEKLSLGKMVLSIVVTGEDSAPDVSAVVSSVAGFDVTCAKRVMARGSLSADPDSNYTGVLGLPRFPSAMSLAPNTVALACSTGRRVVLVDGSDSEAVIWELSVGRGILRLIGYDFTTGGYDGSAPVKGELPLAQRLPATSSIAAVLTTRMLPAAPVTPGVSPVRSPPPVRRPPSPPPTGRPPPAPFGGKIPEVVMLADPEVQTDSANKEKLRDGINALGSAPVVWPGAVDGTPVHVAFDTTLAALSTETLDGLKKLIAAKRTILSIVFTTGVTDTARTSLLQSLTGYADLSCTTGAVAAKLRVNRIVSAIPDLRSSGWRAQKDTRYIKCNVGTNVFAANLVGSKQAVVLELTTVGGGTVRLIGYNFASGGRGSDRKPLTSIAVFTKPLVPPTSGR</sequence>
<feature type="region of interest" description="Disordered" evidence="1">
    <location>
        <begin position="509"/>
        <end position="543"/>
    </location>
</feature>
<reference evidence="3" key="1">
    <citation type="journal article" date="2020" name="bioRxiv">
        <title>Comparative genomics of Chlamydomonas.</title>
        <authorList>
            <person name="Craig R.J."/>
            <person name="Hasan A.R."/>
            <person name="Ness R.W."/>
            <person name="Keightley P.D."/>
        </authorList>
    </citation>
    <scope>NUCLEOTIDE SEQUENCE</scope>
    <source>
        <strain evidence="3">CCAP 11/173</strain>
    </source>
</reference>
<feature type="compositionally biased region" description="Pro residues" evidence="1">
    <location>
        <begin position="518"/>
        <end position="539"/>
    </location>
</feature>
<feature type="compositionally biased region" description="Pro residues" evidence="1">
    <location>
        <begin position="243"/>
        <end position="288"/>
    </location>
</feature>
<name>A0A836BB52_9CHLO</name>
<dbReference type="EMBL" id="JAEHOD010000005">
    <property type="protein sequence ID" value="KAG2452604.1"/>
    <property type="molecule type" value="Genomic_DNA"/>
</dbReference>
<protein>
    <submittedName>
        <fullName evidence="3">Uncharacterized protein</fullName>
    </submittedName>
</protein>
<keyword evidence="2" id="KW-0732">Signal</keyword>
<feature type="signal peptide" evidence="2">
    <location>
        <begin position="1"/>
        <end position="34"/>
    </location>
</feature>
<dbReference type="Proteomes" id="UP000613740">
    <property type="component" value="Unassembled WGS sequence"/>
</dbReference>
<keyword evidence="4" id="KW-1185">Reference proteome</keyword>
<evidence type="ECO:0000313" key="3">
    <source>
        <dbReference type="EMBL" id="KAG2452604.1"/>
    </source>
</evidence>
<feature type="region of interest" description="Disordered" evidence="1">
    <location>
        <begin position="243"/>
        <end position="292"/>
    </location>
</feature>
<evidence type="ECO:0000256" key="2">
    <source>
        <dbReference type="SAM" id="SignalP"/>
    </source>
</evidence>
<comment type="caution">
    <text evidence="3">The sequence shown here is derived from an EMBL/GenBank/DDBJ whole genome shotgun (WGS) entry which is preliminary data.</text>
</comment>